<feature type="transmembrane region" description="Helical" evidence="1">
    <location>
        <begin position="102"/>
        <end position="121"/>
    </location>
</feature>
<evidence type="ECO:0008006" key="4">
    <source>
        <dbReference type="Google" id="ProtNLM"/>
    </source>
</evidence>
<dbReference type="Pfam" id="PF04247">
    <property type="entry name" value="SirB"/>
    <property type="match status" value="1"/>
</dbReference>
<dbReference type="HOGENOM" id="CLU_123860_2_1_6"/>
<reference evidence="2 3" key="1">
    <citation type="submission" date="2011-01" db="EMBL/GenBank/DDBJ databases">
        <title>Complete sequence of Pseudoxanthomonas suwonensis 11-1.</title>
        <authorList>
            <consortium name="US DOE Joint Genome Institute"/>
            <person name="Lucas S."/>
            <person name="Copeland A."/>
            <person name="Lapidus A."/>
            <person name="Cheng J.-F."/>
            <person name="Goodwin L."/>
            <person name="Pitluck S."/>
            <person name="Teshima H."/>
            <person name="Detter J.C."/>
            <person name="Han C."/>
            <person name="Tapia R."/>
            <person name="Land M."/>
            <person name="Hauser L."/>
            <person name="Kyrpides N."/>
            <person name="Ivanova N."/>
            <person name="Ovchinnikova G."/>
            <person name="Siebers A.K."/>
            <person name="Allgaier M."/>
            <person name="Thelen M.P."/>
            <person name="Hugenholtz P."/>
            <person name="Gladden J."/>
            <person name="Woyke T."/>
        </authorList>
    </citation>
    <scope>NUCLEOTIDE SEQUENCE [LARGE SCALE GENOMIC DNA]</scope>
    <source>
        <strain evidence="3">11-1</strain>
    </source>
</reference>
<proteinExistence type="predicted"/>
<dbReference type="KEGG" id="psu:Psesu_0358"/>
<evidence type="ECO:0000313" key="2">
    <source>
        <dbReference type="EMBL" id="ADV26219.1"/>
    </source>
</evidence>
<dbReference type="OrthoDB" id="5588650at2"/>
<keyword evidence="1" id="KW-0812">Transmembrane</keyword>
<keyword evidence="1" id="KW-0472">Membrane</keyword>
<dbReference type="EMBL" id="CP002446">
    <property type="protein sequence ID" value="ADV26219.1"/>
    <property type="molecule type" value="Genomic_DNA"/>
</dbReference>
<dbReference type="Proteomes" id="UP000008632">
    <property type="component" value="Chromosome"/>
</dbReference>
<keyword evidence="3" id="KW-1185">Reference proteome</keyword>
<dbReference type="AlphaFoldDB" id="E6WPH5"/>
<dbReference type="STRING" id="743721.Psesu_0358"/>
<accession>E6WPH5</accession>
<feature type="transmembrane region" description="Helical" evidence="1">
    <location>
        <begin position="70"/>
        <end position="90"/>
    </location>
</feature>
<name>E6WPH5_PSEUU</name>
<dbReference type="RefSeq" id="WP_013534049.1">
    <property type="nucleotide sequence ID" value="NC_014924.1"/>
</dbReference>
<feature type="transmembrane region" description="Helical" evidence="1">
    <location>
        <begin position="44"/>
        <end position="64"/>
    </location>
</feature>
<protein>
    <recommendedName>
        <fullName evidence="4">Invasion gene expression up-regulator SirB</fullName>
    </recommendedName>
</protein>
<keyword evidence="1" id="KW-1133">Transmembrane helix</keyword>
<organism evidence="2 3">
    <name type="scientific">Pseudoxanthomonas suwonensis (strain 11-1)</name>
    <dbReference type="NCBI Taxonomy" id="743721"/>
    <lineage>
        <taxon>Bacteria</taxon>
        <taxon>Pseudomonadati</taxon>
        <taxon>Pseudomonadota</taxon>
        <taxon>Gammaproteobacteria</taxon>
        <taxon>Lysobacterales</taxon>
        <taxon>Lysobacteraceae</taxon>
        <taxon>Pseudoxanthomonas</taxon>
    </lineage>
</organism>
<evidence type="ECO:0000313" key="3">
    <source>
        <dbReference type="Proteomes" id="UP000008632"/>
    </source>
</evidence>
<dbReference type="InterPro" id="IPR007360">
    <property type="entry name" value="SirB"/>
</dbReference>
<dbReference type="PIRSF" id="PIRSF005610">
    <property type="entry name" value="SirB"/>
    <property type="match status" value="1"/>
</dbReference>
<feature type="transmembrane region" description="Helical" evidence="1">
    <location>
        <begin position="12"/>
        <end position="32"/>
    </location>
</feature>
<gene>
    <name evidence="2" type="ordered locus">Psesu_0358</name>
</gene>
<sequence>MIEFYPQIKLVHVSAVMLSGSFFALRGLSLLAGLAWPRFAPVRYLSYGIDTVLLTAAMMLLTILPREVYANGWLLVKLGFVASYVVLGILAFRPQRGTGTRVALLSAAVLCFLQAYCIARAHHPAGALYLAGVL</sequence>
<evidence type="ECO:0000256" key="1">
    <source>
        <dbReference type="SAM" id="Phobius"/>
    </source>
</evidence>
<dbReference type="eggNOG" id="COG3094">
    <property type="taxonomic scope" value="Bacteria"/>
</dbReference>